<proteinExistence type="inferred from homology"/>
<dbReference type="GO" id="GO:0032153">
    <property type="term" value="C:cell division site"/>
    <property type="evidence" value="ECO:0007669"/>
    <property type="project" value="TreeGrafter"/>
</dbReference>
<evidence type="ECO:0000313" key="19">
    <source>
        <dbReference type="EMBL" id="PWF25816.1"/>
    </source>
</evidence>
<dbReference type="GO" id="GO:0015648">
    <property type="term" value="F:lipid-linked peptidoglycan transporter activity"/>
    <property type="evidence" value="ECO:0007669"/>
    <property type="project" value="TreeGrafter"/>
</dbReference>
<keyword evidence="9 18" id="KW-0472">Membrane</keyword>
<evidence type="ECO:0000256" key="15">
    <source>
        <dbReference type="ARBA" id="ARBA00044770"/>
    </source>
</evidence>
<dbReference type="PANTHER" id="PTHR30474">
    <property type="entry name" value="CELL CYCLE PROTEIN"/>
    <property type="match status" value="1"/>
</dbReference>
<comment type="pathway">
    <text evidence="2">Cell wall biogenesis; peptidoglycan biosynthesis.</text>
</comment>
<comment type="subcellular location">
    <subcellularLocation>
        <location evidence="1">Membrane</location>
        <topology evidence="1">Multi-pass membrane protein</topology>
    </subcellularLocation>
</comment>
<feature type="transmembrane region" description="Helical" evidence="18">
    <location>
        <begin position="377"/>
        <end position="396"/>
    </location>
</feature>
<feature type="transmembrane region" description="Helical" evidence="18">
    <location>
        <begin position="107"/>
        <end position="125"/>
    </location>
</feature>
<evidence type="ECO:0000256" key="17">
    <source>
        <dbReference type="ARBA" id="ARBA00049966"/>
    </source>
</evidence>
<keyword evidence="6" id="KW-0133">Cell shape</keyword>
<dbReference type="Proteomes" id="UP000245283">
    <property type="component" value="Unassembled WGS sequence"/>
</dbReference>
<evidence type="ECO:0000256" key="8">
    <source>
        <dbReference type="ARBA" id="ARBA00022989"/>
    </source>
</evidence>
<keyword evidence="4" id="KW-0808">Transferase</keyword>
<evidence type="ECO:0000256" key="3">
    <source>
        <dbReference type="ARBA" id="ARBA00022676"/>
    </source>
</evidence>
<evidence type="ECO:0000256" key="1">
    <source>
        <dbReference type="ARBA" id="ARBA00004141"/>
    </source>
</evidence>
<evidence type="ECO:0000256" key="13">
    <source>
        <dbReference type="ARBA" id="ARBA00041185"/>
    </source>
</evidence>
<dbReference type="GO" id="GO:0005886">
    <property type="term" value="C:plasma membrane"/>
    <property type="evidence" value="ECO:0007669"/>
    <property type="project" value="TreeGrafter"/>
</dbReference>
<evidence type="ECO:0000256" key="6">
    <source>
        <dbReference type="ARBA" id="ARBA00022960"/>
    </source>
</evidence>
<evidence type="ECO:0000313" key="20">
    <source>
        <dbReference type="Proteomes" id="UP000245283"/>
    </source>
</evidence>
<accession>A0A2V1K3J2</accession>
<comment type="caution">
    <text evidence="19">The sequence shown here is derived from an EMBL/GenBank/DDBJ whole genome shotgun (WGS) entry which is preliminary data.</text>
</comment>
<dbReference type="EMBL" id="QETB01000005">
    <property type="protein sequence ID" value="PWF25816.1"/>
    <property type="molecule type" value="Genomic_DNA"/>
</dbReference>
<keyword evidence="20" id="KW-1185">Reference proteome</keyword>
<feature type="transmembrane region" description="Helical" evidence="18">
    <location>
        <begin position="337"/>
        <end position="365"/>
    </location>
</feature>
<comment type="function">
    <text evidence="17">Peptidoglycan polymerase that is essential for cell division.</text>
</comment>
<dbReference type="OrthoDB" id="9768187at2"/>
<organism evidence="19 20">
    <name type="scientific">Ancrocorticia populi</name>
    <dbReference type="NCBI Taxonomy" id="2175228"/>
    <lineage>
        <taxon>Bacteria</taxon>
        <taxon>Bacillati</taxon>
        <taxon>Actinomycetota</taxon>
        <taxon>Actinomycetes</taxon>
        <taxon>Actinomycetales</taxon>
        <taxon>Actinomycetaceae</taxon>
        <taxon>Ancrocorticia</taxon>
    </lineage>
</organism>
<evidence type="ECO:0000256" key="16">
    <source>
        <dbReference type="ARBA" id="ARBA00049902"/>
    </source>
</evidence>
<keyword evidence="5 18" id="KW-0812">Transmembrane</keyword>
<evidence type="ECO:0000256" key="5">
    <source>
        <dbReference type="ARBA" id="ARBA00022692"/>
    </source>
</evidence>
<keyword evidence="3" id="KW-0328">Glycosyltransferase</keyword>
<keyword evidence="8 18" id="KW-1133">Transmembrane helix</keyword>
<evidence type="ECO:0000256" key="14">
    <source>
        <dbReference type="ARBA" id="ARBA00041418"/>
    </source>
</evidence>
<keyword evidence="19" id="KW-0132">Cell division</keyword>
<evidence type="ECO:0000256" key="12">
    <source>
        <dbReference type="ARBA" id="ARBA00038053"/>
    </source>
</evidence>
<comment type="catalytic activity">
    <reaction evidence="16">
        <text>[GlcNAc-(1-&gt;4)-Mur2Ac(oyl-L-Ala-gamma-D-Glu-L-Lys-D-Ala-D-Ala)](n)-di-trans,octa-cis-undecaprenyl diphosphate + beta-D-GlcNAc-(1-&gt;4)-Mur2Ac(oyl-L-Ala-gamma-D-Glu-L-Lys-D-Ala-D-Ala)-di-trans,octa-cis-undecaprenyl diphosphate = [GlcNAc-(1-&gt;4)-Mur2Ac(oyl-L-Ala-gamma-D-Glu-L-Lys-D-Ala-D-Ala)](n+1)-di-trans,octa-cis-undecaprenyl diphosphate + di-trans,octa-cis-undecaprenyl diphosphate + H(+)</text>
        <dbReference type="Rhea" id="RHEA:23708"/>
        <dbReference type="Rhea" id="RHEA-COMP:9602"/>
        <dbReference type="Rhea" id="RHEA-COMP:9603"/>
        <dbReference type="ChEBI" id="CHEBI:15378"/>
        <dbReference type="ChEBI" id="CHEBI:58405"/>
        <dbReference type="ChEBI" id="CHEBI:60033"/>
        <dbReference type="ChEBI" id="CHEBI:78435"/>
        <dbReference type="EC" id="2.4.99.28"/>
    </reaction>
</comment>
<evidence type="ECO:0000256" key="11">
    <source>
        <dbReference type="ARBA" id="ARBA00033270"/>
    </source>
</evidence>
<feature type="transmembrane region" description="Helical" evidence="18">
    <location>
        <begin position="78"/>
        <end position="101"/>
    </location>
</feature>
<feature type="transmembrane region" description="Helical" evidence="18">
    <location>
        <begin position="216"/>
        <end position="234"/>
    </location>
</feature>
<feature type="transmembrane region" description="Helical" evidence="18">
    <location>
        <begin position="305"/>
        <end position="325"/>
    </location>
</feature>
<keyword evidence="19" id="KW-0131">Cell cycle</keyword>
<reference evidence="20" key="1">
    <citation type="submission" date="2018-05" db="EMBL/GenBank/DDBJ databases">
        <authorList>
            <person name="Li Y."/>
        </authorList>
    </citation>
    <scope>NUCLEOTIDE SEQUENCE [LARGE SCALE GENOMIC DNA]</scope>
    <source>
        <strain evidence="20">sk1b4</strain>
    </source>
</reference>
<feature type="transmembrane region" description="Helical" evidence="18">
    <location>
        <begin position="35"/>
        <end position="57"/>
    </location>
</feature>
<protein>
    <recommendedName>
        <fullName evidence="13">Probable peptidoglycan glycosyltransferase FtsW</fullName>
        <ecNumber evidence="15">2.4.99.28</ecNumber>
    </recommendedName>
    <alternativeName>
        <fullName evidence="14">Cell division protein FtsW</fullName>
    </alternativeName>
    <alternativeName>
        <fullName evidence="11">Cell wall polymerase</fullName>
    </alternativeName>
    <alternativeName>
        <fullName evidence="10">Peptidoglycan polymerase</fullName>
    </alternativeName>
</protein>
<dbReference type="InterPro" id="IPR018365">
    <property type="entry name" value="Cell_cycle_FtsW-rel_CS"/>
</dbReference>
<comment type="similarity">
    <text evidence="12">Belongs to the SEDS family. FtsW subfamily.</text>
</comment>
<dbReference type="Pfam" id="PF01098">
    <property type="entry name" value="FTSW_RODA_SPOVE"/>
    <property type="match status" value="1"/>
</dbReference>
<dbReference type="InterPro" id="IPR001182">
    <property type="entry name" value="FtsW/RodA"/>
</dbReference>
<evidence type="ECO:0000256" key="9">
    <source>
        <dbReference type="ARBA" id="ARBA00023136"/>
    </source>
</evidence>
<dbReference type="GO" id="GO:0008360">
    <property type="term" value="P:regulation of cell shape"/>
    <property type="evidence" value="ECO:0007669"/>
    <property type="project" value="UniProtKB-KW"/>
</dbReference>
<dbReference type="EC" id="2.4.99.28" evidence="15"/>
<feature type="transmembrane region" description="Helical" evidence="18">
    <location>
        <begin position="176"/>
        <end position="209"/>
    </location>
</feature>
<evidence type="ECO:0000256" key="2">
    <source>
        <dbReference type="ARBA" id="ARBA00004752"/>
    </source>
</evidence>
<evidence type="ECO:0000256" key="18">
    <source>
        <dbReference type="SAM" id="Phobius"/>
    </source>
</evidence>
<dbReference type="AlphaFoldDB" id="A0A2V1K3J2"/>
<dbReference type="GO" id="GO:0009252">
    <property type="term" value="P:peptidoglycan biosynthetic process"/>
    <property type="evidence" value="ECO:0007669"/>
    <property type="project" value="UniProtKB-KW"/>
</dbReference>
<keyword evidence="7" id="KW-0573">Peptidoglycan synthesis</keyword>
<dbReference type="PROSITE" id="PS00428">
    <property type="entry name" value="FTSW_RODA_SPOVE"/>
    <property type="match status" value="1"/>
</dbReference>
<dbReference type="PANTHER" id="PTHR30474:SF2">
    <property type="entry name" value="PEPTIDOGLYCAN GLYCOSYLTRANSFERASE FTSW-RELATED"/>
    <property type="match status" value="1"/>
</dbReference>
<evidence type="ECO:0000256" key="4">
    <source>
        <dbReference type="ARBA" id="ARBA00022679"/>
    </source>
</evidence>
<name>A0A2V1K3J2_9ACTO</name>
<evidence type="ECO:0000256" key="10">
    <source>
        <dbReference type="ARBA" id="ARBA00032370"/>
    </source>
</evidence>
<gene>
    <name evidence="19" type="ORF">DD236_10300</name>
</gene>
<dbReference type="GO" id="GO:0051301">
    <property type="term" value="P:cell division"/>
    <property type="evidence" value="ECO:0007669"/>
    <property type="project" value="UniProtKB-KW"/>
</dbReference>
<evidence type="ECO:0000256" key="7">
    <source>
        <dbReference type="ARBA" id="ARBA00022984"/>
    </source>
</evidence>
<sequence>MRFGGYVADGESSRITWLRRATGESEVRDIMRQSVISTLIASFVLLTLGLVMVYSATAPAGIRDAESVSIGAFRTANTHLILSLVGVAVGGVCSFIPVHWYSRLANWMFGLGILLQALVLTPLGVGVGGNKNWIKIGGVQLQPSELLKVATIVWLAAQLSKLHAEHRGWRDYMVPSGIGAGAAFICVMLGGDLGTGLIFILIAAGAFWLADMPGRYFVVIGAPIMVMAGFLVAISDSRRTRVFDFVGNLFAMPDSQHPTQPDFALWAFGSGGIGGSGLGTGAEKWPGNLAEAQTDYIFAVVGEELGLGGCALVICMFLLLAWSLIRVSMNHPSKFGRILVGLVAVWICGQAFANMLVVTGLLPVFGVPLPFMSQGGTAVIAALLGIGVSVSAMLSVPGVRDSFKVHGSIAEGARAVLKRGK</sequence>
<dbReference type="GO" id="GO:0008955">
    <property type="term" value="F:peptidoglycan glycosyltransferase activity"/>
    <property type="evidence" value="ECO:0007669"/>
    <property type="project" value="UniProtKB-EC"/>
</dbReference>